<dbReference type="Pfam" id="PF00107">
    <property type="entry name" value="ADH_zinc_N"/>
    <property type="match status" value="1"/>
</dbReference>
<organism evidence="2 3">
    <name type="scientific">Evansella vedderi</name>
    <dbReference type="NCBI Taxonomy" id="38282"/>
    <lineage>
        <taxon>Bacteria</taxon>
        <taxon>Bacillati</taxon>
        <taxon>Bacillota</taxon>
        <taxon>Bacilli</taxon>
        <taxon>Bacillales</taxon>
        <taxon>Bacillaceae</taxon>
        <taxon>Evansella</taxon>
    </lineage>
</organism>
<dbReference type="EMBL" id="JAUSUG010000007">
    <property type="protein sequence ID" value="MDQ0254679.1"/>
    <property type="molecule type" value="Genomic_DNA"/>
</dbReference>
<sequence length="335" mass="35968">MKAVVIRETGGTEKLLLEEVPIPKVGCGEVLIRLHYAAMNRRDIFVRMGLYPGVKFPSIPGADGAGEVVSVGEGVKGLGKGSNVLINPALNWGDNPRFTGKEFSILGVPTDGTHAQYVKVPAENVVKKPAFLSWEEGAALPLAGLTAYRALFTRGALREGETVVIPGIGGGVATFLLQMAVAVGAKVYVTSSDEKKIEQAVKLGAKGGVNYRTPDWGKELKEMTGGVDISIDTIGGDTFNQLIHLARPGSRIVTFGATTGPVPNLIMPIVFLKQLDILGTTMGTPEEFQGLIDFYEKHSIHPIVDTIFPLEQIQVAHHYMEQGNQFGKIVLKIPQ</sequence>
<protein>
    <submittedName>
        <fullName evidence="2">NADPH:quinone reductase-like Zn-dependent oxidoreductase</fullName>
    </submittedName>
</protein>
<evidence type="ECO:0000313" key="3">
    <source>
        <dbReference type="Proteomes" id="UP001230005"/>
    </source>
</evidence>
<dbReference type="SUPFAM" id="SSF51735">
    <property type="entry name" value="NAD(P)-binding Rossmann-fold domains"/>
    <property type="match status" value="1"/>
</dbReference>
<comment type="caution">
    <text evidence="2">The sequence shown here is derived from an EMBL/GenBank/DDBJ whole genome shotgun (WGS) entry which is preliminary data.</text>
</comment>
<dbReference type="PANTHER" id="PTHR45033:SF3">
    <property type="entry name" value="DEHYDROGENASE, PUTATIVE (AFU_ORTHOLOGUE AFUA_2G13270)-RELATED"/>
    <property type="match status" value="1"/>
</dbReference>
<dbReference type="SUPFAM" id="SSF50129">
    <property type="entry name" value="GroES-like"/>
    <property type="match status" value="1"/>
</dbReference>
<accession>A0ABT9ZUY3</accession>
<proteinExistence type="predicted"/>
<feature type="domain" description="Enoyl reductase (ER)" evidence="1">
    <location>
        <begin position="10"/>
        <end position="331"/>
    </location>
</feature>
<evidence type="ECO:0000259" key="1">
    <source>
        <dbReference type="SMART" id="SM00829"/>
    </source>
</evidence>
<reference evidence="2 3" key="1">
    <citation type="submission" date="2023-07" db="EMBL/GenBank/DDBJ databases">
        <title>Genomic Encyclopedia of Type Strains, Phase IV (KMG-IV): sequencing the most valuable type-strain genomes for metagenomic binning, comparative biology and taxonomic classification.</title>
        <authorList>
            <person name="Goeker M."/>
        </authorList>
    </citation>
    <scope>NUCLEOTIDE SEQUENCE [LARGE SCALE GENOMIC DNA]</scope>
    <source>
        <strain evidence="2 3">DSM 9768</strain>
    </source>
</reference>
<name>A0ABT9ZUY3_9BACI</name>
<dbReference type="Pfam" id="PF08240">
    <property type="entry name" value="ADH_N"/>
    <property type="match status" value="1"/>
</dbReference>
<dbReference type="InterPro" id="IPR052711">
    <property type="entry name" value="Zinc_ADH-like"/>
</dbReference>
<dbReference type="PANTHER" id="PTHR45033">
    <property type="match status" value="1"/>
</dbReference>
<dbReference type="SMART" id="SM00829">
    <property type="entry name" value="PKS_ER"/>
    <property type="match status" value="1"/>
</dbReference>
<dbReference type="InterPro" id="IPR011032">
    <property type="entry name" value="GroES-like_sf"/>
</dbReference>
<dbReference type="InterPro" id="IPR013149">
    <property type="entry name" value="ADH-like_C"/>
</dbReference>
<keyword evidence="3" id="KW-1185">Reference proteome</keyword>
<dbReference type="InterPro" id="IPR036291">
    <property type="entry name" value="NAD(P)-bd_dom_sf"/>
</dbReference>
<dbReference type="Proteomes" id="UP001230005">
    <property type="component" value="Unassembled WGS sequence"/>
</dbReference>
<evidence type="ECO:0000313" key="2">
    <source>
        <dbReference type="EMBL" id="MDQ0254679.1"/>
    </source>
</evidence>
<dbReference type="InterPro" id="IPR020843">
    <property type="entry name" value="ER"/>
</dbReference>
<dbReference type="Gene3D" id="3.90.180.10">
    <property type="entry name" value="Medium-chain alcohol dehydrogenases, catalytic domain"/>
    <property type="match status" value="1"/>
</dbReference>
<gene>
    <name evidence="2" type="ORF">J2S74_002058</name>
</gene>
<dbReference type="InterPro" id="IPR013154">
    <property type="entry name" value="ADH-like_N"/>
</dbReference>
<dbReference type="RefSeq" id="WP_307324981.1">
    <property type="nucleotide sequence ID" value="NZ_JAUSUG010000007.1"/>
</dbReference>